<evidence type="ECO:0000313" key="2">
    <source>
        <dbReference type="Proteomes" id="UP000050421"/>
    </source>
</evidence>
<dbReference type="PATRIC" id="fig|1305737.6.peg.2035"/>
<proteinExistence type="predicted"/>
<gene>
    <name evidence="1" type="ORF">HLUCCX10_06845</name>
</gene>
<name>A0A0P7YFN7_9BACT</name>
<reference evidence="1 2" key="1">
    <citation type="submission" date="2015-09" db="EMBL/GenBank/DDBJ databases">
        <title>Identification and resolution of microdiversity through metagenomic sequencing of parallel consortia.</title>
        <authorList>
            <person name="Nelson W.C."/>
            <person name="Romine M.F."/>
            <person name="Lindemann S.R."/>
        </authorList>
    </citation>
    <scope>NUCLEOTIDE SEQUENCE [LARGE SCALE GENOMIC DNA]</scope>
    <source>
        <strain evidence="1">HL-49</strain>
    </source>
</reference>
<dbReference type="EMBL" id="LJXT01000033">
    <property type="protein sequence ID" value="KPQ17190.1"/>
    <property type="molecule type" value="Genomic_DNA"/>
</dbReference>
<dbReference type="AlphaFoldDB" id="A0A0P7YFN7"/>
<accession>A0A0P7YFN7</accession>
<dbReference type="Proteomes" id="UP000050421">
    <property type="component" value="Unassembled WGS sequence"/>
</dbReference>
<protein>
    <submittedName>
        <fullName evidence="1">Uncharacterized protein</fullName>
    </submittedName>
</protein>
<comment type="caution">
    <text evidence="1">The sequence shown here is derived from an EMBL/GenBank/DDBJ whole genome shotgun (WGS) entry which is preliminary data.</text>
</comment>
<dbReference type="OrthoDB" id="840164at2"/>
<evidence type="ECO:0000313" key="1">
    <source>
        <dbReference type="EMBL" id="KPQ17190.1"/>
    </source>
</evidence>
<organism evidence="1 2">
    <name type="scientific">Algoriphagus marincola HL-49</name>
    <dbReference type="NCBI Taxonomy" id="1305737"/>
    <lineage>
        <taxon>Bacteria</taxon>
        <taxon>Pseudomonadati</taxon>
        <taxon>Bacteroidota</taxon>
        <taxon>Cytophagia</taxon>
        <taxon>Cytophagales</taxon>
        <taxon>Cyclobacteriaceae</taxon>
        <taxon>Algoriphagus</taxon>
    </lineage>
</organism>
<sequence length="64" mass="7574">MEELLIYAVLFLLLIGHTLLAGKMYRAVHANSLLSIKEKNVWKLKALIFPAYYWFQYQKEVKQS</sequence>
<dbReference type="STRING" id="1305737.GCA_000526355_03084"/>